<keyword evidence="2" id="KW-1185">Reference proteome</keyword>
<evidence type="ECO:0000313" key="2">
    <source>
        <dbReference type="Proteomes" id="UP001066276"/>
    </source>
</evidence>
<dbReference type="AlphaFoldDB" id="A0AAV7WXX6"/>
<protein>
    <submittedName>
        <fullName evidence="1">Uncharacterized protein</fullName>
    </submittedName>
</protein>
<dbReference type="Proteomes" id="UP001066276">
    <property type="component" value="Chromosome 1_1"/>
</dbReference>
<feature type="non-terminal residue" evidence="1">
    <location>
        <position position="1"/>
    </location>
</feature>
<gene>
    <name evidence="1" type="ORF">NDU88_006563</name>
</gene>
<name>A0AAV7WXX6_PLEWA</name>
<accession>A0AAV7WXX6</accession>
<comment type="caution">
    <text evidence="1">The sequence shown here is derived from an EMBL/GenBank/DDBJ whole genome shotgun (WGS) entry which is preliminary data.</text>
</comment>
<reference evidence="1" key="1">
    <citation type="journal article" date="2022" name="bioRxiv">
        <title>Sequencing and chromosome-scale assembly of the giantPleurodeles waltlgenome.</title>
        <authorList>
            <person name="Brown T."/>
            <person name="Elewa A."/>
            <person name="Iarovenko S."/>
            <person name="Subramanian E."/>
            <person name="Araus A.J."/>
            <person name="Petzold A."/>
            <person name="Susuki M."/>
            <person name="Suzuki K.-i.T."/>
            <person name="Hayashi T."/>
            <person name="Toyoda A."/>
            <person name="Oliveira C."/>
            <person name="Osipova E."/>
            <person name="Leigh N.D."/>
            <person name="Simon A."/>
            <person name="Yun M.H."/>
        </authorList>
    </citation>
    <scope>NUCLEOTIDE SEQUENCE</scope>
    <source>
        <strain evidence="1">20211129_DDA</strain>
        <tissue evidence="1">Liver</tissue>
    </source>
</reference>
<evidence type="ECO:0000313" key="1">
    <source>
        <dbReference type="EMBL" id="KAJ1218992.1"/>
    </source>
</evidence>
<proteinExistence type="predicted"/>
<dbReference type="EMBL" id="JANPWB010000001">
    <property type="protein sequence ID" value="KAJ1218992.1"/>
    <property type="molecule type" value="Genomic_DNA"/>
</dbReference>
<organism evidence="1 2">
    <name type="scientific">Pleurodeles waltl</name>
    <name type="common">Iberian ribbed newt</name>
    <dbReference type="NCBI Taxonomy" id="8319"/>
    <lineage>
        <taxon>Eukaryota</taxon>
        <taxon>Metazoa</taxon>
        <taxon>Chordata</taxon>
        <taxon>Craniata</taxon>
        <taxon>Vertebrata</taxon>
        <taxon>Euteleostomi</taxon>
        <taxon>Amphibia</taxon>
        <taxon>Batrachia</taxon>
        <taxon>Caudata</taxon>
        <taxon>Salamandroidea</taxon>
        <taxon>Salamandridae</taxon>
        <taxon>Pleurodelinae</taxon>
        <taxon>Pleurodeles</taxon>
    </lineage>
</organism>
<sequence length="66" mass="6903">VLGLSTLPLAPTGPLRMYFHVASPAGPGGSLACPVFLMLPIRSLSAPDQRLRADPQTRYTGGLSLV</sequence>